<sequence>MSAKWASRRKTYQSAFTIVELLIVVVVIGILAAVTVITFNGVQSKARVAGLQSTLESSLKQIENARTTAGTNTYPTTAPTELPSGVTYYANANLGGFCASKTDSSLTYMITSTSTVPHAGPSCTATNLTNLVTNPSFETSNANWVAAGTNTITRSTAYSANGAASGLVARTGTAGSTTVSIPMTTVVGTQYFVSYALRNVVGTSTITASVRNTSATGTIPADSSS</sequence>
<evidence type="ECO:0000313" key="2">
    <source>
        <dbReference type="EMBL" id="RWZ78568.1"/>
    </source>
</evidence>
<keyword evidence="1" id="KW-1133">Transmembrane helix</keyword>
<dbReference type="Proteomes" id="UP000289257">
    <property type="component" value="Unassembled WGS sequence"/>
</dbReference>
<feature type="transmembrane region" description="Helical" evidence="1">
    <location>
        <begin position="21"/>
        <end position="42"/>
    </location>
</feature>
<dbReference type="EMBL" id="SCKX01000001">
    <property type="protein sequence ID" value="RWZ78568.1"/>
    <property type="molecule type" value="Genomic_DNA"/>
</dbReference>
<evidence type="ECO:0000313" key="3">
    <source>
        <dbReference type="Proteomes" id="UP000289257"/>
    </source>
</evidence>
<organism evidence="2 3">
    <name type="scientific">Candidatus Microsaccharimonas sossegonensis</name>
    <dbReference type="NCBI Taxonomy" id="2506948"/>
    <lineage>
        <taxon>Bacteria</taxon>
        <taxon>Candidatus Saccharimonadota</taxon>
        <taxon>Candidatus Saccharimonadia</taxon>
        <taxon>Candidatus Saccharimonadales</taxon>
        <taxon>Candidatus Saccharimonadaceae</taxon>
        <taxon>Candidatus Microsaccharimonas</taxon>
    </lineage>
</organism>
<keyword evidence="1" id="KW-0472">Membrane</keyword>
<evidence type="ECO:0000256" key="1">
    <source>
        <dbReference type="SAM" id="Phobius"/>
    </source>
</evidence>
<protein>
    <submittedName>
        <fullName evidence="2">Prepilin-type N-terminal cleavage/methylation domain-containing protein</fullName>
    </submittedName>
</protein>
<dbReference type="InterPro" id="IPR045584">
    <property type="entry name" value="Pilin-like"/>
</dbReference>
<dbReference type="AlphaFoldDB" id="A0A4Q0AIS8"/>
<proteinExistence type="predicted"/>
<dbReference type="InterPro" id="IPR012902">
    <property type="entry name" value="N_methyl_site"/>
</dbReference>
<reference evidence="2" key="1">
    <citation type="submission" date="2019-01" db="EMBL/GenBank/DDBJ databases">
        <title>Genomic signatures and co-occurrence patterns of the ultra-small Saccharimodia (Patescibacteria phylum) suggest a symbiotic lifestyle.</title>
        <authorList>
            <person name="Lemos L."/>
            <person name="Medeiros J."/>
            <person name="Andreote F."/>
            <person name="Fernandes G."/>
            <person name="Varani A."/>
            <person name="Oliveira G."/>
            <person name="Pylro V."/>
        </authorList>
    </citation>
    <scope>NUCLEOTIDE SEQUENCE [LARGE SCALE GENOMIC DNA]</scope>
    <source>
        <strain evidence="2">AMD02</strain>
    </source>
</reference>
<dbReference type="Pfam" id="PF07963">
    <property type="entry name" value="N_methyl"/>
    <property type="match status" value="1"/>
</dbReference>
<dbReference type="SUPFAM" id="SSF54523">
    <property type="entry name" value="Pili subunits"/>
    <property type="match status" value="1"/>
</dbReference>
<comment type="caution">
    <text evidence="2">The sequence shown here is derived from an EMBL/GenBank/DDBJ whole genome shotgun (WGS) entry which is preliminary data.</text>
</comment>
<gene>
    <name evidence="2" type="ORF">EOT05_02350</name>
</gene>
<keyword evidence="3" id="KW-1185">Reference proteome</keyword>
<dbReference type="NCBIfam" id="TIGR02532">
    <property type="entry name" value="IV_pilin_GFxxxE"/>
    <property type="match status" value="1"/>
</dbReference>
<dbReference type="Gene3D" id="3.30.700.10">
    <property type="entry name" value="Glycoprotein, Type 4 Pilin"/>
    <property type="match status" value="1"/>
</dbReference>
<name>A0A4Q0AIS8_9BACT</name>
<accession>A0A4Q0AIS8</accession>
<keyword evidence="1" id="KW-0812">Transmembrane</keyword>